<proteinExistence type="predicted"/>
<keyword evidence="2" id="KW-1185">Reference proteome</keyword>
<gene>
    <name evidence="1" type="ORF">MNOR_LOCUS29813</name>
</gene>
<evidence type="ECO:0000313" key="2">
    <source>
        <dbReference type="Proteomes" id="UP001497623"/>
    </source>
</evidence>
<name>A0AAV2RXN1_MEGNR</name>
<protein>
    <submittedName>
        <fullName evidence="1">Uncharacterized protein</fullName>
    </submittedName>
</protein>
<evidence type="ECO:0000313" key="1">
    <source>
        <dbReference type="EMBL" id="CAL4146046.1"/>
    </source>
</evidence>
<sequence>METKTQRCLNSNCDCCINVTESCEPPTCNYNGVLGTCSRDEISGMVDKGEQDCKGCRCWVLDDEVTPFSCNETNPEEHDCSHTETEFIGGTPNVASTSSVPFTSGMTLGIRMLPQGGQHELIVYVEAPGYPDGVFKIRLQELTTPYVGGDNTVYHWIIHRWSHNFNPGHTWSGNFVQCIPKNEWLLLTITDLDNGYVKFELHGYYSYQLLEVSPPNEGVTIRVDTGSNNLDSEISLSCPPKN</sequence>
<organism evidence="1 2">
    <name type="scientific">Meganyctiphanes norvegica</name>
    <name type="common">Northern krill</name>
    <name type="synonym">Thysanopoda norvegica</name>
    <dbReference type="NCBI Taxonomy" id="48144"/>
    <lineage>
        <taxon>Eukaryota</taxon>
        <taxon>Metazoa</taxon>
        <taxon>Ecdysozoa</taxon>
        <taxon>Arthropoda</taxon>
        <taxon>Crustacea</taxon>
        <taxon>Multicrustacea</taxon>
        <taxon>Malacostraca</taxon>
        <taxon>Eumalacostraca</taxon>
        <taxon>Eucarida</taxon>
        <taxon>Euphausiacea</taxon>
        <taxon>Euphausiidae</taxon>
        <taxon>Meganyctiphanes</taxon>
    </lineage>
</organism>
<dbReference type="Proteomes" id="UP001497623">
    <property type="component" value="Unassembled WGS sequence"/>
</dbReference>
<comment type="caution">
    <text evidence="1">The sequence shown here is derived from an EMBL/GenBank/DDBJ whole genome shotgun (WGS) entry which is preliminary data.</text>
</comment>
<reference evidence="1 2" key="1">
    <citation type="submission" date="2024-05" db="EMBL/GenBank/DDBJ databases">
        <authorList>
            <person name="Wallberg A."/>
        </authorList>
    </citation>
    <scope>NUCLEOTIDE SEQUENCE [LARGE SCALE GENOMIC DNA]</scope>
</reference>
<dbReference type="AlphaFoldDB" id="A0AAV2RXN1"/>
<accession>A0AAV2RXN1</accession>
<dbReference type="EMBL" id="CAXKWB010035183">
    <property type="protein sequence ID" value="CAL4146046.1"/>
    <property type="molecule type" value="Genomic_DNA"/>
</dbReference>